<dbReference type="Gene3D" id="1.20.1260.80">
    <property type="match status" value="1"/>
</dbReference>
<reference evidence="3" key="1">
    <citation type="journal article" date="2012" name="Proc. Natl. Acad. Sci. U.S.A.">
        <title>Antigenic diversity is generated by distinct evolutionary mechanisms in African trypanosome species.</title>
        <authorList>
            <person name="Jackson A.P."/>
            <person name="Berry A."/>
            <person name="Aslett M."/>
            <person name="Allison H.C."/>
            <person name="Burton P."/>
            <person name="Vavrova-Anderson J."/>
            <person name="Brown R."/>
            <person name="Browne H."/>
            <person name="Corton N."/>
            <person name="Hauser H."/>
            <person name="Gamble J."/>
            <person name="Gilderthorp R."/>
            <person name="Marcello L."/>
            <person name="McQuillan J."/>
            <person name="Otto T.D."/>
            <person name="Quail M.A."/>
            <person name="Sanders M.J."/>
            <person name="van Tonder A."/>
            <person name="Ginger M.L."/>
            <person name="Field M.C."/>
            <person name="Barry J.D."/>
            <person name="Hertz-Fowler C."/>
            <person name="Berriman M."/>
        </authorList>
    </citation>
    <scope>NUCLEOTIDE SEQUENCE</scope>
    <source>
        <strain evidence="3">Y486</strain>
    </source>
</reference>
<evidence type="ECO:0000256" key="1">
    <source>
        <dbReference type="SAM" id="MobiDB-lite"/>
    </source>
</evidence>
<feature type="region of interest" description="Disordered" evidence="1">
    <location>
        <begin position="319"/>
        <end position="359"/>
    </location>
</feature>
<protein>
    <recommendedName>
        <fullName evidence="2">Trypanosoma glutamic acid/alanine-rich protein domain-containing protein</fullName>
    </recommendedName>
</protein>
<accession>G0U5B3</accession>
<evidence type="ECO:0000313" key="3">
    <source>
        <dbReference type="EMBL" id="CCC51061.1"/>
    </source>
</evidence>
<sequence length="359" mass="39270">MCLPPCILRANVARPLTAVLRTLLPPPLSPSPASHYSPFPLPICGVAASCYTPQLHTQDTSQHMMTVRATCLLTAALCCACALVRTHEGDHDGHEKGEAGDGNGDHGNKEMTVEEVKTMCVLLKQLRGVSPSVEALVTRANNSLSTISRYKAKEDSALEEARRGGSNETVQKHESRATAVGNAYATAAAAVLSVPDLAANITAASTTIINEIVESLDDLEKSEASEEVRGSSRVDLQAFHSTPAIVWDAFVGVFPSLEKNLLFVRNAIRKHSPYRKQRKDLLRLGEASPFFFFFCFRGLLEKICELRKGSEINKAHFAVGSGKTRREKRRKSTPTRGGKRPHKKLQPGRKLKRRHGVDN</sequence>
<gene>
    <name evidence="3" type="ORF">TVY486_1001150</name>
</gene>
<evidence type="ECO:0000259" key="2">
    <source>
        <dbReference type="Pfam" id="PF16731"/>
    </source>
</evidence>
<organism evidence="3">
    <name type="scientific">Trypanosoma vivax (strain Y486)</name>
    <dbReference type="NCBI Taxonomy" id="1055687"/>
    <lineage>
        <taxon>Eukaryota</taxon>
        <taxon>Discoba</taxon>
        <taxon>Euglenozoa</taxon>
        <taxon>Kinetoplastea</taxon>
        <taxon>Metakinetoplastina</taxon>
        <taxon>Trypanosomatida</taxon>
        <taxon>Trypanosomatidae</taxon>
        <taxon>Trypanosoma</taxon>
        <taxon>Duttonella</taxon>
    </lineage>
</organism>
<feature type="compositionally biased region" description="Basic residues" evidence="1">
    <location>
        <begin position="323"/>
        <end position="359"/>
    </location>
</feature>
<dbReference type="AlphaFoldDB" id="G0U5B3"/>
<name>G0U5B3_TRYVY</name>
<dbReference type="Pfam" id="PF16731">
    <property type="entry name" value="GARP"/>
    <property type="match status" value="1"/>
</dbReference>
<dbReference type="VEuPathDB" id="TriTrypDB:TvY486_1001150"/>
<dbReference type="InterPro" id="IPR031987">
    <property type="entry name" value="GARP"/>
</dbReference>
<dbReference type="EMBL" id="HE573026">
    <property type="protein sequence ID" value="CCC51061.1"/>
    <property type="molecule type" value="Genomic_DNA"/>
</dbReference>
<feature type="domain" description="Trypanosoma glutamic acid/alanine-rich protein" evidence="2">
    <location>
        <begin position="114"/>
        <end position="229"/>
    </location>
</feature>
<proteinExistence type="predicted"/>